<dbReference type="Proteomes" id="UP000183610">
    <property type="component" value="Unassembled WGS sequence"/>
</dbReference>
<dbReference type="InterPro" id="IPR025948">
    <property type="entry name" value="HTH-like_dom"/>
</dbReference>
<feature type="domain" description="HTH-like" evidence="1">
    <location>
        <begin position="49"/>
        <end position="98"/>
    </location>
</feature>
<reference evidence="2 3" key="1">
    <citation type="submission" date="2016-10" db="EMBL/GenBank/DDBJ databases">
        <authorList>
            <person name="Varghese N."/>
            <person name="Submissions S."/>
        </authorList>
    </citation>
    <scope>NUCLEOTIDE SEQUENCE [LARGE SCALE GENOMIC DNA]</scope>
    <source>
        <strain evidence="2 3">ATCC 49954</strain>
    </source>
</reference>
<organism evidence="2 3">
    <name type="scientific">Listeria ivanovii</name>
    <dbReference type="NCBI Taxonomy" id="1638"/>
    <lineage>
        <taxon>Bacteria</taxon>
        <taxon>Bacillati</taxon>
        <taxon>Bacillota</taxon>
        <taxon>Bacilli</taxon>
        <taxon>Bacillales</taxon>
        <taxon>Listeriaceae</taxon>
        <taxon>Listeria</taxon>
    </lineage>
</organism>
<gene>
    <name evidence="2" type="ORF">SAMN05421782_109124</name>
</gene>
<name>A0AAX2DR60_LISIV</name>
<proteinExistence type="predicted"/>
<evidence type="ECO:0000313" key="2">
    <source>
        <dbReference type="EMBL" id="SDX02131.1"/>
    </source>
</evidence>
<evidence type="ECO:0000259" key="1">
    <source>
        <dbReference type="Pfam" id="PF13276"/>
    </source>
</evidence>
<sequence>MSPSYFVSLVENLKRTYLVKEICQALQVPISTYYRWKKKGFTRTTVENKVGKLCKTYHYTYGYRKIAALMKQEENIGINQVQRIMQKHSWQCQVKVKRKTLSVVCPEKGHLQITLP</sequence>
<evidence type="ECO:0000313" key="3">
    <source>
        <dbReference type="Proteomes" id="UP000183610"/>
    </source>
</evidence>
<comment type="caution">
    <text evidence="2">The sequence shown here is derived from an EMBL/GenBank/DDBJ whole genome shotgun (WGS) entry which is preliminary data.</text>
</comment>
<accession>A0AAX2DR60</accession>
<dbReference type="AlphaFoldDB" id="A0AAX2DR60"/>
<dbReference type="EMBL" id="FNMX01000009">
    <property type="protein sequence ID" value="SDX02131.1"/>
    <property type="molecule type" value="Genomic_DNA"/>
</dbReference>
<dbReference type="Pfam" id="PF13276">
    <property type="entry name" value="HTH_21"/>
    <property type="match status" value="1"/>
</dbReference>
<protein>
    <submittedName>
        <fullName evidence="2">HTH-like domain-containing protein</fullName>
    </submittedName>
</protein>